<gene>
    <name evidence="3" type="ORF">LSH36_12g08060</name>
</gene>
<proteinExistence type="predicted"/>
<dbReference type="GO" id="GO:0005230">
    <property type="term" value="F:extracellular ligand-gated monoatomic ion channel activity"/>
    <property type="evidence" value="ECO:0007669"/>
    <property type="project" value="InterPro"/>
</dbReference>
<evidence type="ECO:0000256" key="1">
    <source>
        <dbReference type="SAM" id="MobiDB-lite"/>
    </source>
</evidence>
<name>A0AAD9NG62_9ANNE</name>
<dbReference type="GO" id="GO:0016020">
    <property type="term" value="C:membrane"/>
    <property type="evidence" value="ECO:0007669"/>
    <property type="project" value="InterPro"/>
</dbReference>
<dbReference type="Proteomes" id="UP001208570">
    <property type="component" value="Unassembled WGS sequence"/>
</dbReference>
<feature type="region of interest" description="Disordered" evidence="1">
    <location>
        <begin position="91"/>
        <end position="118"/>
    </location>
</feature>
<dbReference type="AlphaFoldDB" id="A0AAD9NG62"/>
<dbReference type="InterPro" id="IPR006202">
    <property type="entry name" value="Neur_chan_lig-bd"/>
</dbReference>
<protein>
    <recommendedName>
        <fullName evidence="2">Neurotransmitter-gated ion-channel ligand-binding domain-containing protein</fullName>
    </recommendedName>
</protein>
<accession>A0AAD9NG62</accession>
<dbReference type="EMBL" id="JAODUP010000012">
    <property type="protein sequence ID" value="KAK2169072.1"/>
    <property type="molecule type" value="Genomic_DNA"/>
</dbReference>
<sequence length="168" mass="18737">MGPISEADMAYQMDCYFRQSWVDKRLRFYGNGTPAVIPVSINILDRIWKPDTHFFNGMKSYLHTVTSPNKLLRINENGRILYSMRFVTAKKEGKANPEGEADPEGEANPKGEAKDAATASAEAVLAEHGEDNVPDVKVAVGGYKSHGEFVQLYRVEEVAWQDLSDVVN</sequence>
<dbReference type="SUPFAM" id="SSF63712">
    <property type="entry name" value="Nicotinic receptor ligand binding domain-like"/>
    <property type="match status" value="1"/>
</dbReference>
<comment type="caution">
    <text evidence="3">The sequence shown here is derived from an EMBL/GenBank/DDBJ whole genome shotgun (WGS) entry which is preliminary data.</text>
</comment>
<evidence type="ECO:0000259" key="2">
    <source>
        <dbReference type="Pfam" id="PF02931"/>
    </source>
</evidence>
<evidence type="ECO:0000313" key="4">
    <source>
        <dbReference type="Proteomes" id="UP001208570"/>
    </source>
</evidence>
<reference evidence="3" key="1">
    <citation type="journal article" date="2023" name="Mol. Biol. Evol.">
        <title>Third-Generation Sequencing Reveals the Adaptive Role of the Epigenome in Three Deep-Sea Polychaetes.</title>
        <authorList>
            <person name="Perez M."/>
            <person name="Aroh O."/>
            <person name="Sun Y."/>
            <person name="Lan Y."/>
            <person name="Juniper S.K."/>
            <person name="Young C.R."/>
            <person name="Angers B."/>
            <person name="Qian P.Y."/>
        </authorList>
    </citation>
    <scope>NUCLEOTIDE SEQUENCE</scope>
    <source>
        <strain evidence="3">P08H-3</strain>
    </source>
</reference>
<dbReference type="Gene3D" id="2.70.170.10">
    <property type="entry name" value="Neurotransmitter-gated ion-channel ligand-binding domain"/>
    <property type="match status" value="1"/>
</dbReference>
<feature type="domain" description="Neurotransmitter-gated ion-channel ligand-binding" evidence="2">
    <location>
        <begin position="3"/>
        <end position="87"/>
    </location>
</feature>
<keyword evidence="4" id="KW-1185">Reference proteome</keyword>
<dbReference type="InterPro" id="IPR036734">
    <property type="entry name" value="Neur_chan_lig-bd_sf"/>
</dbReference>
<organism evidence="3 4">
    <name type="scientific">Paralvinella palmiformis</name>
    <dbReference type="NCBI Taxonomy" id="53620"/>
    <lineage>
        <taxon>Eukaryota</taxon>
        <taxon>Metazoa</taxon>
        <taxon>Spiralia</taxon>
        <taxon>Lophotrochozoa</taxon>
        <taxon>Annelida</taxon>
        <taxon>Polychaeta</taxon>
        <taxon>Sedentaria</taxon>
        <taxon>Canalipalpata</taxon>
        <taxon>Terebellida</taxon>
        <taxon>Terebelliformia</taxon>
        <taxon>Alvinellidae</taxon>
        <taxon>Paralvinella</taxon>
    </lineage>
</organism>
<dbReference type="Pfam" id="PF02931">
    <property type="entry name" value="Neur_chan_LBD"/>
    <property type="match status" value="1"/>
</dbReference>
<evidence type="ECO:0000313" key="3">
    <source>
        <dbReference type="EMBL" id="KAK2169072.1"/>
    </source>
</evidence>